<name>A0A646KL17_STRJU</name>
<evidence type="ECO:0000313" key="2">
    <source>
        <dbReference type="Proteomes" id="UP000419138"/>
    </source>
</evidence>
<evidence type="ECO:0000313" key="1">
    <source>
        <dbReference type="EMBL" id="MQT02770.1"/>
    </source>
</evidence>
<dbReference type="OrthoDB" id="4244042at2"/>
<dbReference type="Proteomes" id="UP000419138">
    <property type="component" value="Unassembled WGS sequence"/>
</dbReference>
<keyword evidence="2" id="KW-1185">Reference proteome</keyword>
<accession>A0A646KL17</accession>
<sequence>MPDRAGHSQLHRGRIQDAQRAMAPLPPYRILPPGTDQDRKFMPLDADCDDTLVVSLHRDVLRELCGSPYEATALLWLALQQEGLRRPGGPPEIRNFQLGFLLAPVFFLTPGELVEAVDRLDARGFVERVGARGVWINPVAVRILERGDVPARLLMQWNADRAGWAGSVMPVFPS</sequence>
<proteinExistence type="predicted"/>
<comment type="caution">
    <text evidence="1">The sequence shown here is derived from an EMBL/GenBank/DDBJ whole genome shotgun (WGS) entry which is preliminary data.</text>
</comment>
<dbReference type="RefSeq" id="WP_153524350.1">
    <property type="nucleotide sequence ID" value="NZ_JBEPDZ010000063.1"/>
</dbReference>
<dbReference type="EMBL" id="VCLA01000157">
    <property type="protein sequence ID" value="MQT02770.1"/>
    <property type="molecule type" value="Genomic_DNA"/>
</dbReference>
<reference evidence="1 2" key="1">
    <citation type="submission" date="2019-05" db="EMBL/GenBank/DDBJ databases">
        <title>Comparative genomics and metabolomics analyses of clavulanic acid producing Streptomyces species provides insight into specialized metabolism and evolution of beta-lactam biosynthetic gene clusters.</title>
        <authorList>
            <person name="Moore M.A."/>
            <person name="Cruz-Morales P."/>
            <person name="Barona Gomez F."/>
            <person name="Kapil T."/>
        </authorList>
    </citation>
    <scope>NUCLEOTIDE SEQUENCE [LARGE SCALE GENOMIC DNA]</scope>
    <source>
        <strain evidence="1 2">NRRL 5741</strain>
    </source>
</reference>
<dbReference type="AlphaFoldDB" id="A0A646KL17"/>
<protein>
    <submittedName>
        <fullName evidence="1">Uncharacterized protein</fullName>
    </submittedName>
</protein>
<gene>
    <name evidence="1" type="ORF">FF041_22015</name>
</gene>
<organism evidence="1 2">
    <name type="scientific">Streptomyces jumonjinensis</name>
    <dbReference type="NCBI Taxonomy" id="1945"/>
    <lineage>
        <taxon>Bacteria</taxon>
        <taxon>Bacillati</taxon>
        <taxon>Actinomycetota</taxon>
        <taxon>Actinomycetes</taxon>
        <taxon>Kitasatosporales</taxon>
        <taxon>Streptomycetaceae</taxon>
        <taxon>Streptomyces</taxon>
    </lineage>
</organism>